<dbReference type="RefSeq" id="WP_153735792.1">
    <property type="nucleotide sequence ID" value="NZ_WJNG01000004.1"/>
</dbReference>
<comment type="caution">
    <text evidence="8">The sequence shown here is derived from an EMBL/GenBank/DDBJ whole genome shotgun (WGS) entry which is preliminary data.</text>
</comment>
<dbReference type="Pfam" id="PF04138">
    <property type="entry name" value="GtrA_DPMS_TM"/>
    <property type="match status" value="1"/>
</dbReference>
<sequence>MKNISPFSRFVLVGLVNTAVSLTLMYFLFFSGLSYWISTFIGNLVGACVSYLLNKTFTFRSEKSVLQTIFRFFLVVILCYLFAYYIGKQSSIWLLQNLLLLPSFYSGYLAIFFGTTIYTILNYFGQKNFVFNK</sequence>
<comment type="similarity">
    <text evidence="2">Belongs to the GtrA family.</text>
</comment>
<name>A0A6A8D963_9BACI</name>
<dbReference type="GO" id="GO:0005886">
    <property type="term" value="C:plasma membrane"/>
    <property type="evidence" value="ECO:0007669"/>
    <property type="project" value="TreeGrafter"/>
</dbReference>
<dbReference type="AlphaFoldDB" id="A0A6A8D963"/>
<evidence type="ECO:0000313" key="9">
    <source>
        <dbReference type="Proteomes" id="UP000799092"/>
    </source>
</evidence>
<comment type="subcellular location">
    <subcellularLocation>
        <location evidence="1">Membrane</location>
        <topology evidence="1">Multi-pass membrane protein</topology>
    </subcellularLocation>
</comment>
<evidence type="ECO:0000256" key="4">
    <source>
        <dbReference type="ARBA" id="ARBA00022989"/>
    </source>
</evidence>
<gene>
    <name evidence="8" type="ORF">GH741_05490</name>
</gene>
<proteinExistence type="inferred from homology"/>
<feature type="domain" description="GtrA/DPMS transmembrane" evidence="7">
    <location>
        <begin position="9"/>
        <end position="131"/>
    </location>
</feature>
<evidence type="ECO:0000256" key="1">
    <source>
        <dbReference type="ARBA" id="ARBA00004141"/>
    </source>
</evidence>
<dbReference type="PANTHER" id="PTHR38459:SF1">
    <property type="entry name" value="PROPHAGE BACTOPRENOL-LINKED GLUCOSE TRANSLOCASE HOMOLOG"/>
    <property type="match status" value="1"/>
</dbReference>
<evidence type="ECO:0000256" key="2">
    <source>
        <dbReference type="ARBA" id="ARBA00009399"/>
    </source>
</evidence>
<feature type="transmembrane region" description="Helical" evidence="6">
    <location>
        <begin position="7"/>
        <end position="29"/>
    </location>
</feature>
<accession>A0A6A8D963</accession>
<feature type="transmembrane region" description="Helical" evidence="6">
    <location>
        <begin position="35"/>
        <end position="53"/>
    </location>
</feature>
<keyword evidence="3 6" id="KW-0812">Transmembrane</keyword>
<dbReference type="Proteomes" id="UP000799092">
    <property type="component" value="Unassembled WGS sequence"/>
</dbReference>
<evidence type="ECO:0000313" key="8">
    <source>
        <dbReference type="EMBL" id="MRH42128.1"/>
    </source>
</evidence>
<evidence type="ECO:0000259" key="7">
    <source>
        <dbReference type="Pfam" id="PF04138"/>
    </source>
</evidence>
<dbReference type="GO" id="GO:0000271">
    <property type="term" value="P:polysaccharide biosynthetic process"/>
    <property type="evidence" value="ECO:0007669"/>
    <property type="project" value="InterPro"/>
</dbReference>
<keyword evidence="5 6" id="KW-0472">Membrane</keyword>
<dbReference type="InterPro" id="IPR007267">
    <property type="entry name" value="GtrA_DPMS_TM"/>
</dbReference>
<dbReference type="PANTHER" id="PTHR38459">
    <property type="entry name" value="PROPHAGE BACTOPRENOL-LINKED GLUCOSE TRANSLOCASE HOMOLOG"/>
    <property type="match status" value="1"/>
</dbReference>
<keyword evidence="9" id="KW-1185">Reference proteome</keyword>
<keyword evidence="4 6" id="KW-1133">Transmembrane helix</keyword>
<feature type="transmembrane region" description="Helical" evidence="6">
    <location>
        <begin position="105"/>
        <end position="124"/>
    </location>
</feature>
<organism evidence="8 9">
    <name type="scientific">Aquibacillus halophilus</name>
    <dbReference type="NCBI Taxonomy" id="930132"/>
    <lineage>
        <taxon>Bacteria</taxon>
        <taxon>Bacillati</taxon>
        <taxon>Bacillota</taxon>
        <taxon>Bacilli</taxon>
        <taxon>Bacillales</taxon>
        <taxon>Bacillaceae</taxon>
        <taxon>Aquibacillus</taxon>
    </lineage>
</organism>
<evidence type="ECO:0000256" key="6">
    <source>
        <dbReference type="SAM" id="Phobius"/>
    </source>
</evidence>
<reference evidence="8" key="1">
    <citation type="submission" date="2019-11" db="EMBL/GenBank/DDBJ databases">
        <authorList>
            <person name="Li J."/>
        </authorList>
    </citation>
    <scope>NUCLEOTIDE SEQUENCE</scope>
    <source>
        <strain evidence="8">B6B</strain>
    </source>
</reference>
<protein>
    <submittedName>
        <fullName evidence="8">GtrA family protein</fullName>
    </submittedName>
</protein>
<dbReference type="OrthoDB" id="9812049at2"/>
<dbReference type="EMBL" id="WJNG01000004">
    <property type="protein sequence ID" value="MRH42128.1"/>
    <property type="molecule type" value="Genomic_DNA"/>
</dbReference>
<evidence type="ECO:0000256" key="5">
    <source>
        <dbReference type="ARBA" id="ARBA00023136"/>
    </source>
</evidence>
<evidence type="ECO:0000256" key="3">
    <source>
        <dbReference type="ARBA" id="ARBA00022692"/>
    </source>
</evidence>
<dbReference type="InterPro" id="IPR051401">
    <property type="entry name" value="GtrA_CellWall_Glycosyl"/>
</dbReference>
<feature type="transmembrane region" description="Helical" evidence="6">
    <location>
        <begin position="65"/>
        <end position="85"/>
    </location>
</feature>